<sequence>MNISELAEKLNLHASTVSRALNRPESVAEATRQRVIIAAQTYGYRPNGLARSLRTRQTSTLGLIVSDIRNPFYASLAKAIEDVARKNDFSVIISNANEDPRQEENALRLLEEKQVSAIIHCSTGANLEILRAMQERGVLILDLDRASGLDDVDQVLVNNRLGAALAARHLLELGHTRLATIAGPLHLTPGRERLEGFRLALEEAGLALPWELIEVGDFREASGYAATQRLLGLAQPPSALFVANNEMLAGALAALRDQGVRVPRDLSLVSFDDARWAQYTDPPLTVIAQPIDAMGTLAAKLLLRRLRDANAPSHHVLDPHLIIRASTRSLTP</sequence>
<reference evidence="7" key="1">
    <citation type="submission" date="2012-03" db="EMBL/GenBank/DDBJ databases">
        <title>Complete sequence of chromosome of Deinococcus peraridilitoris DSM 19664.</title>
        <authorList>
            <person name="Lucas S."/>
            <person name="Copeland A."/>
            <person name="Lapidus A."/>
            <person name="Glavina del Rio T."/>
            <person name="Dalin E."/>
            <person name="Tice H."/>
            <person name="Bruce D."/>
            <person name="Goodwin L."/>
            <person name="Pitluck S."/>
            <person name="Peters L."/>
            <person name="Mikhailova N."/>
            <person name="Lu M."/>
            <person name="Kyrpides N."/>
            <person name="Mavromatis K."/>
            <person name="Ivanova N."/>
            <person name="Brettin T."/>
            <person name="Detter J.C."/>
            <person name="Han C."/>
            <person name="Larimer F."/>
            <person name="Land M."/>
            <person name="Hauser L."/>
            <person name="Markowitz V."/>
            <person name="Cheng J.-F."/>
            <person name="Hugenholtz P."/>
            <person name="Woyke T."/>
            <person name="Wu D."/>
            <person name="Pukall R."/>
            <person name="Steenblock K."/>
            <person name="Brambilla E."/>
            <person name="Klenk H.-P."/>
            <person name="Eisen J.A."/>
        </authorList>
    </citation>
    <scope>NUCLEOTIDE SEQUENCE [LARGE SCALE GENOMIC DNA]</scope>
    <source>
        <strain evidence="7">DSM 19664 / LMG 22246 / CIP 109416 / KR-200</strain>
    </source>
</reference>
<organism evidence="6 7">
    <name type="scientific">Deinococcus peraridilitoris (strain DSM 19664 / LMG 22246 / CIP 109416 / KR-200)</name>
    <dbReference type="NCBI Taxonomy" id="937777"/>
    <lineage>
        <taxon>Bacteria</taxon>
        <taxon>Thermotogati</taxon>
        <taxon>Deinococcota</taxon>
        <taxon>Deinococci</taxon>
        <taxon>Deinococcales</taxon>
        <taxon>Deinococcaceae</taxon>
        <taxon>Deinococcus</taxon>
    </lineage>
</organism>
<dbReference type="Pfam" id="PF00356">
    <property type="entry name" value="LacI"/>
    <property type="match status" value="1"/>
</dbReference>
<dbReference type="PATRIC" id="fig|937777.3.peg.1363"/>
<dbReference type="eggNOG" id="COG1609">
    <property type="taxonomic scope" value="Bacteria"/>
</dbReference>
<dbReference type="SUPFAM" id="SSF47413">
    <property type="entry name" value="lambda repressor-like DNA-binding domains"/>
    <property type="match status" value="1"/>
</dbReference>
<dbReference type="EMBL" id="CP003382">
    <property type="protein sequence ID" value="AFZ66907.1"/>
    <property type="molecule type" value="Genomic_DNA"/>
</dbReference>
<dbReference type="InterPro" id="IPR010982">
    <property type="entry name" value="Lambda_DNA-bd_dom_sf"/>
</dbReference>
<proteinExistence type="predicted"/>
<evidence type="ECO:0000256" key="1">
    <source>
        <dbReference type="ARBA" id="ARBA00022491"/>
    </source>
</evidence>
<dbReference type="KEGG" id="dpd:Deipe_1358"/>
<evidence type="ECO:0000256" key="2">
    <source>
        <dbReference type="ARBA" id="ARBA00023015"/>
    </source>
</evidence>
<evidence type="ECO:0000256" key="3">
    <source>
        <dbReference type="ARBA" id="ARBA00023125"/>
    </source>
</evidence>
<dbReference type="HOGENOM" id="CLU_037628_6_1_0"/>
<keyword evidence="2" id="KW-0805">Transcription regulation</keyword>
<dbReference type="RefSeq" id="WP_015235215.1">
    <property type="nucleotide sequence ID" value="NC_019793.1"/>
</dbReference>
<gene>
    <name evidence="6" type="ordered locus">Deipe_1358</name>
</gene>
<dbReference type="Pfam" id="PF13377">
    <property type="entry name" value="Peripla_BP_3"/>
    <property type="match status" value="1"/>
</dbReference>
<evidence type="ECO:0000259" key="5">
    <source>
        <dbReference type="PROSITE" id="PS50932"/>
    </source>
</evidence>
<dbReference type="Gene3D" id="3.40.50.2300">
    <property type="match status" value="2"/>
</dbReference>
<dbReference type="PROSITE" id="PS50932">
    <property type="entry name" value="HTH_LACI_2"/>
    <property type="match status" value="1"/>
</dbReference>
<evidence type="ECO:0000256" key="4">
    <source>
        <dbReference type="ARBA" id="ARBA00023163"/>
    </source>
</evidence>
<dbReference type="Gene3D" id="1.10.260.40">
    <property type="entry name" value="lambda repressor-like DNA-binding domains"/>
    <property type="match status" value="1"/>
</dbReference>
<dbReference type="InterPro" id="IPR028082">
    <property type="entry name" value="Peripla_BP_I"/>
</dbReference>
<keyword evidence="7" id="KW-1185">Reference proteome</keyword>
<dbReference type="AlphaFoldDB" id="L0A142"/>
<dbReference type="PANTHER" id="PTHR30146:SF148">
    <property type="entry name" value="HTH-TYPE TRANSCRIPTIONAL REPRESSOR PURR-RELATED"/>
    <property type="match status" value="1"/>
</dbReference>
<dbReference type="SMART" id="SM00354">
    <property type="entry name" value="HTH_LACI"/>
    <property type="match status" value="1"/>
</dbReference>
<protein>
    <submittedName>
        <fullName evidence="6">Transcriptional regulator</fullName>
    </submittedName>
</protein>
<evidence type="ECO:0000313" key="6">
    <source>
        <dbReference type="EMBL" id="AFZ66907.1"/>
    </source>
</evidence>
<evidence type="ECO:0000313" key="7">
    <source>
        <dbReference type="Proteomes" id="UP000010467"/>
    </source>
</evidence>
<keyword evidence="3" id="KW-0238">DNA-binding</keyword>
<dbReference type="PANTHER" id="PTHR30146">
    <property type="entry name" value="LACI-RELATED TRANSCRIPTIONAL REPRESSOR"/>
    <property type="match status" value="1"/>
</dbReference>
<dbReference type="CDD" id="cd01392">
    <property type="entry name" value="HTH_LacI"/>
    <property type="match status" value="1"/>
</dbReference>
<feature type="domain" description="HTH lacI-type" evidence="5">
    <location>
        <begin position="1"/>
        <end position="55"/>
    </location>
</feature>
<dbReference type="Proteomes" id="UP000010467">
    <property type="component" value="Chromosome"/>
</dbReference>
<accession>L0A142</accession>
<dbReference type="GO" id="GO:0000976">
    <property type="term" value="F:transcription cis-regulatory region binding"/>
    <property type="evidence" value="ECO:0007669"/>
    <property type="project" value="TreeGrafter"/>
</dbReference>
<dbReference type="STRING" id="937777.Deipe_1358"/>
<keyword evidence="4" id="KW-0804">Transcription</keyword>
<name>L0A142_DEIPD</name>
<dbReference type="GO" id="GO:0003700">
    <property type="term" value="F:DNA-binding transcription factor activity"/>
    <property type="evidence" value="ECO:0007669"/>
    <property type="project" value="TreeGrafter"/>
</dbReference>
<dbReference type="CDD" id="cd06267">
    <property type="entry name" value="PBP1_LacI_sugar_binding-like"/>
    <property type="match status" value="1"/>
</dbReference>
<dbReference type="InterPro" id="IPR000843">
    <property type="entry name" value="HTH_LacI"/>
</dbReference>
<dbReference type="InterPro" id="IPR046335">
    <property type="entry name" value="LacI/GalR-like_sensor"/>
</dbReference>
<dbReference type="SUPFAM" id="SSF53822">
    <property type="entry name" value="Periplasmic binding protein-like I"/>
    <property type="match status" value="1"/>
</dbReference>
<keyword evidence="1" id="KW-0678">Repressor</keyword>